<organism evidence="2">
    <name type="scientific">Homalodisca liturata</name>
    <dbReference type="NCBI Taxonomy" id="320908"/>
    <lineage>
        <taxon>Eukaryota</taxon>
        <taxon>Metazoa</taxon>
        <taxon>Ecdysozoa</taxon>
        <taxon>Arthropoda</taxon>
        <taxon>Hexapoda</taxon>
        <taxon>Insecta</taxon>
        <taxon>Pterygota</taxon>
        <taxon>Neoptera</taxon>
        <taxon>Paraneoptera</taxon>
        <taxon>Hemiptera</taxon>
        <taxon>Auchenorrhyncha</taxon>
        <taxon>Membracoidea</taxon>
        <taxon>Cicadellidae</taxon>
        <taxon>Cicadellinae</taxon>
        <taxon>Proconiini</taxon>
        <taxon>Homalodisca</taxon>
    </lineage>
</organism>
<sequence length="99" mass="11450">MTDESCLDLLKNRMLEFTNRAINFMPEEYRGEMWVYATGYVFVYTLLMLFCMSTFGFICIMVYTMLVTMLILRYFGLGPLASCHAPVRSHRPPTPVTIG</sequence>
<reference evidence="2" key="1">
    <citation type="submission" date="2015-11" db="EMBL/GenBank/DDBJ databases">
        <title>De novo transcriptome assembly of four potential Pierce s Disease insect vectors from Arizona vineyards.</title>
        <authorList>
            <person name="Tassone E.E."/>
        </authorList>
    </citation>
    <scope>NUCLEOTIDE SEQUENCE</scope>
</reference>
<keyword evidence="1" id="KW-1133">Transmembrane helix</keyword>
<gene>
    <name evidence="2" type="ORF">g.12296</name>
</gene>
<dbReference type="EMBL" id="GECU01029824">
    <property type="protein sequence ID" value="JAS77882.1"/>
    <property type="molecule type" value="Transcribed_RNA"/>
</dbReference>
<feature type="transmembrane region" description="Helical" evidence="1">
    <location>
        <begin position="41"/>
        <end position="72"/>
    </location>
</feature>
<name>A0A1B6HT78_9HEMI</name>
<evidence type="ECO:0000313" key="2">
    <source>
        <dbReference type="EMBL" id="JAS77882.1"/>
    </source>
</evidence>
<proteinExistence type="predicted"/>
<keyword evidence="1" id="KW-0812">Transmembrane</keyword>
<evidence type="ECO:0000256" key="1">
    <source>
        <dbReference type="SAM" id="Phobius"/>
    </source>
</evidence>
<keyword evidence="1" id="KW-0472">Membrane</keyword>
<protein>
    <submittedName>
        <fullName evidence="2">Uncharacterized protein</fullName>
    </submittedName>
</protein>
<dbReference type="AlphaFoldDB" id="A0A1B6HT78"/>
<accession>A0A1B6HT78</accession>